<evidence type="ECO:0000313" key="7">
    <source>
        <dbReference type="Proteomes" id="UP000584642"/>
    </source>
</evidence>
<accession>A0ABX2TIV3</accession>
<dbReference type="Gene3D" id="3.40.50.2300">
    <property type="match status" value="1"/>
</dbReference>
<name>A0ABX2TIV3_9PROT</name>
<dbReference type="InterPro" id="IPR029787">
    <property type="entry name" value="Nucleotide_cyclase"/>
</dbReference>
<reference evidence="6 7" key="1">
    <citation type="submission" date="2020-05" db="EMBL/GenBank/DDBJ databases">
        <title>Azospirillum oleiclasticum sp. nov, a nitrogen-fixing and heavy crude oil-emulsifying bacterium isolated from the crude oil of Yumen Oilfield.</title>
        <authorList>
            <person name="Wu D."/>
            <person name="Cai M."/>
            <person name="Zhang X."/>
        </authorList>
    </citation>
    <scope>NUCLEOTIDE SEQUENCE [LARGE SCALE GENOMIC DNA]</scope>
    <source>
        <strain evidence="6 7">ROY-1-1-2</strain>
    </source>
</reference>
<dbReference type="InterPro" id="IPR011006">
    <property type="entry name" value="CheY-like_superfamily"/>
</dbReference>
<comment type="catalytic activity">
    <reaction evidence="2">
        <text>2 GTP = 3',3'-c-di-GMP + 2 diphosphate</text>
        <dbReference type="Rhea" id="RHEA:24898"/>
        <dbReference type="ChEBI" id="CHEBI:33019"/>
        <dbReference type="ChEBI" id="CHEBI:37565"/>
        <dbReference type="ChEBI" id="CHEBI:58805"/>
        <dbReference type="EC" id="2.7.7.65"/>
    </reaction>
</comment>
<dbReference type="InterPro" id="IPR000160">
    <property type="entry name" value="GGDEF_dom"/>
</dbReference>
<keyword evidence="3" id="KW-0597">Phosphoprotein</keyword>
<dbReference type="SUPFAM" id="SSF52172">
    <property type="entry name" value="CheY-like"/>
    <property type="match status" value="1"/>
</dbReference>
<proteinExistence type="predicted"/>
<feature type="modified residue" description="4-aspartylphosphate" evidence="3">
    <location>
        <position position="51"/>
    </location>
</feature>
<dbReference type="Pfam" id="PF00072">
    <property type="entry name" value="Response_reg"/>
    <property type="match status" value="1"/>
</dbReference>
<dbReference type="Proteomes" id="UP000584642">
    <property type="component" value="Unassembled WGS sequence"/>
</dbReference>
<dbReference type="CDD" id="cd01949">
    <property type="entry name" value="GGDEF"/>
    <property type="match status" value="1"/>
</dbReference>
<gene>
    <name evidence="6" type="ORF">HND93_30570</name>
</gene>
<feature type="domain" description="GGDEF" evidence="5">
    <location>
        <begin position="161"/>
        <end position="290"/>
    </location>
</feature>
<evidence type="ECO:0000256" key="3">
    <source>
        <dbReference type="PROSITE-ProRule" id="PRU00169"/>
    </source>
</evidence>
<evidence type="ECO:0000313" key="6">
    <source>
        <dbReference type="EMBL" id="NYZ24069.1"/>
    </source>
</evidence>
<dbReference type="SMART" id="SM00448">
    <property type="entry name" value="REC"/>
    <property type="match status" value="1"/>
</dbReference>
<dbReference type="InterPro" id="IPR050469">
    <property type="entry name" value="Diguanylate_Cyclase"/>
</dbReference>
<feature type="domain" description="Response regulatory" evidence="4">
    <location>
        <begin position="2"/>
        <end position="118"/>
    </location>
</feature>
<dbReference type="EMBL" id="JABFDB010000035">
    <property type="protein sequence ID" value="NYZ24069.1"/>
    <property type="molecule type" value="Genomic_DNA"/>
</dbReference>
<evidence type="ECO:0000256" key="2">
    <source>
        <dbReference type="ARBA" id="ARBA00034247"/>
    </source>
</evidence>
<dbReference type="InterPro" id="IPR043128">
    <property type="entry name" value="Rev_trsase/Diguanyl_cyclase"/>
</dbReference>
<protein>
    <recommendedName>
        <fullName evidence="1">diguanylate cyclase</fullName>
        <ecNumber evidence="1">2.7.7.65</ecNumber>
    </recommendedName>
</protein>
<evidence type="ECO:0000259" key="5">
    <source>
        <dbReference type="PROSITE" id="PS50887"/>
    </source>
</evidence>
<dbReference type="PROSITE" id="PS50887">
    <property type="entry name" value="GGDEF"/>
    <property type="match status" value="1"/>
</dbReference>
<evidence type="ECO:0000256" key="1">
    <source>
        <dbReference type="ARBA" id="ARBA00012528"/>
    </source>
</evidence>
<dbReference type="Gene3D" id="3.30.70.270">
    <property type="match status" value="1"/>
</dbReference>
<organism evidence="6 7">
    <name type="scientific">Azospirillum oleiclasticum</name>
    <dbReference type="NCBI Taxonomy" id="2735135"/>
    <lineage>
        <taxon>Bacteria</taxon>
        <taxon>Pseudomonadati</taxon>
        <taxon>Pseudomonadota</taxon>
        <taxon>Alphaproteobacteria</taxon>
        <taxon>Rhodospirillales</taxon>
        <taxon>Azospirillaceae</taxon>
        <taxon>Azospirillum</taxon>
    </lineage>
</organism>
<dbReference type="SUPFAM" id="SSF55073">
    <property type="entry name" value="Nucleotide cyclase"/>
    <property type="match status" value="1"/>
</dbReference>
<dbReference type="EC" id="2.7.7.65" evidence="1"/>
<comment type="caution">
    <text evidence="6">The sequence shown here is derived from an EMBL/GenBank/DDBJ whole genome shotgun (WGS) entry which is preliminary data.</text>
</comment>
<dbReference type="PANTHER" id="PTHR45138">
    <property type="entry name" value="REGULATORY COMPONENTS OF SENSORY TRANSDUCTION SYSTEM"/>
    <property type="match status" value="1"/>
</dbReference>
<dbReference type="NCBIfam" id="TIGR00254">
    <property type="entry name" value="GGDEF"/>
    <property type="match status" value="1"/>
</dbReference>
<dbReference type="Pfam" id="PF00990">
    <property type="entry name" value="GGDEF"/>
    <property type="match status" value="1"/>
</dbReference>
<dbReference type="SMART" id="SM00267">
    <property type="entry name" value="GGDEF"/>
    <property type="match status" value="1"/>
</dbReference>
<sequence>MRILIADDTLFIRTTLASWVESMGYTPLLAADGGEAMAIAERDGVDIAIIDWEMPKLSGMEVIRALRANPCTTYAHIILITGGDEQDRLVQALEGGADDFVRKPIYPPALMARLRAGARIVTMRQEILSLATIDSLTGAINRRHFFERAAEHLAMNRRRLSPLTVLAADIDHFKAINDSRGHAGGDTALTCFADTCRGELRPLDLFARLGGEEFAVLLPDTSATGAMAVAERLRAAVAALAPGSGGPMTVSIGVAEVPAGAETIDATLAAADAALYRAKANGRNRVERAG</sequence>
<dbReference type="RefSeq" id="WP_180285847.1">
    <property type="nucleotide sequence ID" value="NZ_JABFDB010000035.1"/>
</dbReference>
<dbReference type="PROSITE" id="PS50110">
    <property type="entry name" value="RESPONSE_REGULATORY"/>
    <property type="match status" value="1"/>
</dbReference>
<keyword evidence="7" id="KW-1185">Reference proteome</keyword>
<dbReference type="PANTHER" id="PTHR45138:SF9">
    <property type="entry name" value="DIGUANYLATE CYCLASE DGCM-RELATED"/>
    <property type="match status" value="1"/>
</dbReference>
<evidence type="ECO:0000259" key="4">
    <source>
        <dbReference type="PROSITE" id="PS50110"/>
    </source>
</evidence>
<dbReference type="InterPro" id="IPR001789">
    <property type="entry name" value="Sig_transdc_resp-reg_receiver"/>
</dbReference>